<feature type="transmembrane region" description="Helical" evidence="1">
    <location>
        <begin position="78"/>
        <end position="102"/>
    </location>
</feature>
<evidence type="ECO:0000256" key="1">
    <source>
        <dbReference type="SAM" id="Phobius"/>
    </source>
</evidence>
<evidence type="ECO:0000313" key="3">
    <source>
        <dbReference type="Proteomes" id="UP001176960"/>
    </source>
</evidence>
<reference evidence="2" key="1">
    <citation type="submission" date="2023-03" db="EMBL/GenBank/DDBJ databases">
        <authorList>
            <person name="Cleenwerck I."/>
        </authorList>
    </citation>
    <scope>NUCLEOTIDE SEQUENCE</scope>
    <source>
        <strain evidence="2">LMG 32879</strain>
    </source>
</reference>
<dbReference type="Proteomes" id="UP001176960">
    <property type="component" value="Unassembled WGS sequence"/>
</dbReference>
<feature type="transmembrane region" description="Helical" evidence="1">
    <location>
        <begin position="108"/>
        <end position="130"/>
    </location>
</feature>
<evidence type="ECO:0008006" key="4">
    <source>
        <dbReference type="Google" id="ProtNLM"/>
    </source>
</evidence>
<protein>
    <recommendedName>
        <fullName evidence="4">Transmembrane protein</fullName>
    </recommendedName>
</protein>
<gene>
    <name evidence="2" type="ORF">LMG32879_001914</name>
</gene>
<feature type="transmembrane region" description="Helical" evidence="1">
    <location>
        <begin position="31"/>
        <end position="58"/>
    </location>
</feature>
<dbReference type="AlphaFoldDB" id="A0AA35Y1Z2"/>
<keyword evidence="3" id="KW-1185">Reference proteome</keyword>
<proteinExistence type="predicted"/>
<dbReference type="EMBL" id="CATKSH010000010">
    <property type="protein sequence ID" value="CAI9121069.1"/>
    <property type="molecule type" value="Genomic_DNA"/>
</dbReference>
<keyword evidence="1" id="KW-1133">Transmembrane helix</keyword>
<evidence type="ECO:0000313" key="2">
    <source>
        <dbReference type="EMBL" id="CAI9121069.1"/>
    </source>
</evidence>
<accession>A0AA35Y1Z2</accession>
<sequence length="137" mass="15632">MTRYHYGYQSDYDAFSRRRFYPVESRTGGRFWAMTVYVLYVLAFFTAITAPIGVVLAYMHRYRHGPLMRETFDWQIKIFWVGVLVTIAVAVAHTFVAGIAAITFGAGSVLLVVPWAMIAAWWVWTIWAIIRGVAAVS</sequence>
<name>A0AA35Y1Z2_9PROT</name>
<organism evidence="2 3">
    <name type="scientific">Brytella acorum</name>
    <dbReference type="NCBI Taxonomy" id="2959299"/>
    <lineage>
        <taxon>Bacteria</taxon>
        <taxon>Pseudomonadati</taxon>
        <taxon>Pseudomonadota</taxon>
        <taxon>Alphaproteobacteria</taxon>
        <taxon>Acetobacterales</taxon>
        <taxon>Acetobacteraceae</taxon>
        <taxon>Brytella</taxon>
    </lineage>
</organism>
<dbReference type="RefSeq" id="WP_289843588.1">
    <property type="nucleotide sequence ID" value="NZ_CATKSH010000010.1"/>
</dbReference>
<comment type="caution">
    <text evidence="2">The sequence shown here is derived from an EMBL/GenBank/DDBJ whole genome shotgun (WGS) entry which is preliminary data.</text>
</comment>
<keyword evidence="1" id="KW-0472">Membrane</keyword>
<keyword evidence="1" id="KW-0812">Transmembrane</keyword>